<protein>
    <recommendedName>
        <fullName evidence="3">DUF4926 domain-containing protein</fullName>
    </recommendedName>
</protein>
<sequence>MDNPVQNYFPGRLLCFENQGNGDEACDSQAPMLEVTDAGNGFVEVAFTDRNERCYLAFRTSDLLRAIKEHGNG</sequence>
<gene>
    <name evidence="1" type="ORF">ACFO5W_06895</name>
</gene>
<accession>A0ABV9C060</accession>
<name>A0ABV9C060_9GAMM</name>
<reference evidence="2" key="1">
    <citation type="journal article" date="2019" name="Int. J. Syst. Evol. Microbiol.">
        <title>The Global Catalogue of Microorganisms (GCM) 10K type strain sequencing project: providing services to taxonomists for standard genome sequencing and annotation.</title>
        <authorList>
            <consortium name="The Broad Institute Genomics Platform"/>
            <consortium name="The Broad Institute Genome Sequencing Center for Infectious Disease"/>
            <person name="Wu L."/>
            <person name="Ma J."/>
        </authorList>
    </citation>
    <scope>NUCLEOTIDE SEQUENCE [LARGE SCALE GENOMIC DNA]</scope>
    <source>
        <strain evidence="2">CCM 4481</strain>
    </source>
</reference>
<evidence type="ECO:0000313" key="1">
    <source>
        <dbReference type="EMBL" id="MFC4526364.1"/>
    </source>
</evidence>
<organism evidence="1 2">
    <name type="scientific">Dyella halodurans</name>
    <dbReference type="NCBI Taxonomy" id="1920171"/>
    <lineage>
        <taxon>Bacteria</taxon>
        <taxon>Pseudomonadati</taxon>
        <taxon>Pseudomonadota</taxon>
        <taxon>Gammaproteobacteria</taxon>
        <taxon>Lysobacterales</taxon>
        <taxon>Rhodanobacteraceae</taxon>
        <taxon>Dyella</taxon>
    </lineage>
</organism>
<evidence type="ECO:0008006" key="3">
    <source>
        <dbReference type="Google" id="ProtNLM"/>
    </source>
</evidence>
<dbReference type="EMBL" id="JBHSGA010000013">
    <property type="protein sequence ID" value="MFC4526364.1"/>
    <property type="molecule type" value="Genomic_DNA"/>
</dbReference>
<dbReference type="Proteomes" id="UP001595961">
    <property type="component" value="Unassembled WGS sequence"/>
</dbReference>
<keyword evidence="2" id="KW-1185">Reference proteome</keyword>
<comment type="caution">
    <text evidence="1">The sequence shown here is derived from an EMBL/GenBank/DDBJ whole genome shotgun (WGS) entry which is preliminary data.</text>
</comment>
<evidence type="ECO:0000313" key="2">
    <source>
        <dbReference type="Proteomes" id="UP001595961"/>
    </source>
</evidence>
<proteinExistence type="predicted"/>
<dbReference type="RefSeq" id="WP_266151109.1">
    <property type="nucleotide sequence ID" value="NZ_CP064028.1"/>
</dbReference>